<dbReference type="Proteomes" id="UP001524478">
    <property type="component" value="Unassembled WGS sequence"/>
</dbReference>
<evidence type="ECO:0000256" key="1">
    <source>
        <dbReference type="ARBA" id="ARBA00004651"/>
    </source>
</evidence>
<evidence type="ECO:0000256" key="4">
    <source>
        <dbReference type="ARBA" id="ARBA00022989"/>
    </source>
</evidence>
<name>A0ABT1S993_9FIRM</name>
<comment type="caution">
    <text evidence="10">The sequence shown here is derived from an EMBL/GenBank/DDBJ whole genome shotgun (WGS) entry which is preliminary data.</text>
</comment>
<keyword evidence="4 7" id="KW-1133">Transmembrane helix</keyword>
<feature type="transmembrane region" description="Helical" evidence="7">
    <location>
        <begin position="305"/>
        <end position="331"/>
    </location>
</feature>
<evidence type="ECO:0000256" key="6">
    <source>
        <dbReference type="ARBA" id="ARBA00038076"/>
    </source>
</evidence>
<evidence type="ECO:0000256" key="2">
    <source>
        <dbReference type="ARBA" id="ARBA00022475"/>
    </source>
</evidence>
<dbReference type="PANTHER" id="PTHR30572:SF4">
    <property type="entry name" value="ABC TRANSPORTER PERMEASE YTRF"/>
    <property type="match status" value="1"/>
</dbReference>
<feature type="transmembrane region" description="Helical" evidence="7">
    <location>
        <begin position="21"/>
        <end position="41"/>
    </location>
</feature>
<accession>A0ABT1S993</accession>
<evidence type="ECO:0000256" key="7">
    <source>
        <dbReference type="SAM" id="Phobius"/>
    </source>
</evidence>
<proteinExistence type="inferred from homology"/>
<evidence type="ECO:0000259" key="9">
    <source>
        <dbReference type="Pfam" id="PF12704"/>
    </source>
</evidence>
<comment type="subcellular location">
    <subcellularLocation>
        <location evidence="1">Cell membrane</location>
        <topology evidence="1">Multi-pass membrane protein</topology>
    </subcellularLocation>
</comment>
<feature type="transmembrane region" description="Helical" evidence="7">
    <location>
        <begin position="390"/>
        <end position="410"/>
    </location>
</feature>
<sequence length="429" mass="47267">MIEENIKLALASLRANKLRSILTMLGIIIGIMSITSIVFIGKAMTSSVAKELSSFGSRNIFINIQKKDSDMIFYEDLSIGDSNEAQNNTVKPKSDDLISNSMISEIINKFPNDIEGISISQQKNQAQARDGDEYANISILGVNQDYFKANSIKMISGNFISNQDIKNYNNVAVVSDLFAKSLFPNEENILGRDVKVYSKDSIELFQIIGIYKQDNSESMEGMGAEKDTRTTFYIPLSTAKEDMIEKNHSSITVIGKDAKNIENFTAALQKHFDSLYEYNEDWKVAVSNMSSMIGMVTQTLKKISMAISAIAGISLLVGGIGVMNIMLVSVTERTREIGTKKALGAKRKHIQLQFVIEAIIISFIGGTIGLLLGTAIGLIISLVFSVPFIFSPWVAIISISFSLFIGIFFGSYPAKKAAKLDPIEALRYE</sequence>
<evidence type="ECO:0000256" key="3">
    <source>
        <dbReference type="ARBA" id="ARBA00022692"/>
    </source>
</evidence>
<dbReference type="PANTHER" id="PTHR30572">
    <property type="entry name" value="MEMBRANE COMPONENT OF TRANSPORTER-RELATED"/>
    <property type="match status" value="1"/>
</dbReference>
<organism evidence="10 11">
    <name type="scientific">Tissierella carlieri</name>
    <dbReference type="NCBI Taxonomy" id="689904"/>
    <lineage>
        <taxon>Bacteria</taxon>
        <taxon>Bacillati</taxon>
        <taxon>Bacillota</taxon>
        <taxon>Tissierellia</taxon>
        <taxon>Tissierellales</taxon>
        <taxon>Tissierellaceae</taxon>
        <taxon>Tissierella</taxon>
    </lineage>
</organism>
<keyword evidence="5 7" id="KW-0472">Membrane</keyword>
<dbReference type="InterPro" id="IPR003838">
    <property type="entry name" value="ABC3_permease_C"/>
</dbReference>
<feature type="transmembrane region" description="Helical" evidence="7">
    <location>
        <begin position="352"/>
        <end position="384"/>
    </location>
</feature>
<comment type="similarity">
    <text evidence="6">Belongs to the ABC-4 integral membrane protein family.</text>
</comment>
<keyword evidence="3 7" id="KW-0812">Transmembrane</keyword>
<dbReference type="InterPro" id="IPR050250">
    <property type="entry name" value="Macrolide_Exporter_MacB"/>
</dbReference>
<evidence type="ECO:0000259" key="8">
    <source>
        <dbReference type="Pfam" id="PF02687"/>
    </source>
</evidence>
<protein>
    <submittedName>
        <fullName evidence="10">ABC transporter permease</fullName>
    </submittedName>
</protein>
<dbReference type="RefSeq" id="WP_216560315.1">
    <property type="nucleotide sequence ID" value="NZ_JAHLOH010000042.1"/>
</dbReference>
<feature type="domain" description="ABC3 transporter permease C-terminal" evidence="8">
    <location>
        <begin position="309"/>
        <end position="422"/>
    </location>
</feature>
<evidence type="ECO:0000256" key="5">
    <source>
        <dbReference type="ARBA" id="ARBA00023136"/>
    </source>
</evidence>
<dbReference type="InterPro" id="IPR025857">
    <property type="entry name" value="MacB_PCD"/>
</dbReference>
<reference evidence="10 11" key="1">
    <citation type="submission" date="2022-06" db="EMBL/GenBank/DDBJ databases">
        <title>Isolation of gut microbiota from human fecal samples.</title>
        <authorList>
            <person name="Pamer E.G."/>
            <person name="Barat B."/>
            <person name="Waligurski E."/>
            <person name="Medina S."/>
            <person name="Paddock L."/>
            <person name="Mostad J."/>
        </authorList>
    </citation>
    <scope>NUCLEOTIDE SEQUENCE [LARGE SCALE GENOMIC DNA]</scope>
    <source>
        <strain evidence="10 11">DFI.7.95</strain>
    </source>
</reference>
<dbReference type="EMBL" id="JANGAC010000005">
    <property type="protein sequence ID" value="MCQ4923034.1"/>
    <property type="molecule type" value="Genomic_DNA"/>
</dbReference>
<feature type="domain" description="MacB-like periplasmic core" evidence="9">
    <location>
        <begin position="20"/>
        <end position="270"/>
    </location>
</feature>
<gene>
    <name evidence="10" type="ORF">NE686_08070</name>
</gene>
<keyword evidence="2" id="KW-1003">Cell membrane</keyword>
<dbReference type="Pfam" id="PF02687">
    <property type="entry name" value="FtsX"/>
    <property type="match status" value="1"/>
</dbReference>
<keyword evidence="11" id="KW-1185">Reference proteome</keyword>
<dbReference type="Pfam" id="PF12704">
    <property type="entry name" value="MacB_PCD"/>
    <property type="match status" value="1"/>
</dbReference>
<evidence type="ECO:0000313" key="11">
    <source>
        <dbReference type="Proteomes" id="UP001524478"/>
    </source>
</evidence>
<evidence type="ECO:0000313" key="10">
    <source>
        <dbReference type="EMBL" id="MCQ4923034.1"/>
    </source>
</evidence>